<feature type="transmembrane region" description="Helical" evidence="6">
    <location>
        <begin position="245"/>
        <end position="264"/>
    </location>
</feature>
<feature type="transmembrane region" description="Helical" evidence="6">
    <location>
        <begin position="12"/>
        <end position="32"/>
    </location>
</feature>
<accession>A0A3D8Q007</accession>
<feature type="transmembrane region" description="Helical" evidence="6">
    <location>
        <begin position="165"/>
        <end position="186"/>
    </location>
</feature>
<dbReference type="Proteomes" id="UP000257143">
    <property type="component" value="Unassembled WGS sequence"/>
</dbReference>
<dbReference type="Pfam" id="PF07690">
    <property type="entry name" value="MFS_1"/>
    <property type="match status" value="1"/>
</dbReference>
<dbReference type="Gene3D" id="1.20.1250.20">
    <property type="entry name" value="MFS general substrate transporter like domains"/>
    <property type="match status" value="1"/>
</dbReference>
<keyword evidence="4 6" id="KW-1133">Transmembrane helix</keyword>
<proteinExistence type="predicted"/>
<protein>
    <submittedName>
        <fullName evidence="8">MFS transporter</fullName>
    </submittedName>
</protein>
<name>A0A3D8Q007_9BACI</name>
<dbReference type="PANTHER" id="PTHR23531:SF2">
    <property type="entry name" value="PERMEASE"/>
    <property type="match status" value="1"/>
</dbReference>
<keyword evidence="3 6" id="KW-0812">Transmembrane</keyword>
<feature type="transmembrane region" description="Helical" evidence="6">
    <location>
        <begin position="136"/>
        <end position="159"/>
    </location>
</feature>
<dbReference type="RefSeq" id="WP_115771553.1">
    <property type="nucleotide sequence ID" value="NZ_PIOC01000003.1"/>
</dbReference>
<dbReference type="PANTHER" id="PTHR23531">
    <property type="entry name" value="QUINOLENE RESISTANCE PROTEIN NORA"/>
    <property type="match status" value="1"/>
</dbReference>
<evidence type="ECO:0000256" key="6">
    <source>
        <dbReference type="SAM" id="Phobius"/>
    </source>
</evidence>
<feature type="transmembrane region" description="Helical" evidence="6">
    <location>
        <begin position="365"/>
        <end position="383"/>
    </location>
</feature>
<dbReference type="InterPro" id="IPR052714">
    <property type="entry name" value="MFS_Exporter"/>
</dbReference>
<feature type="transmembrane region" description="Helical" evidence="6">
    <location>
        <begin position="207"/>
        <end position="233"/>
    </location>
</feature>
<dbReference type="InterPro" id="IPR036259">
    <property type="entry name" value="MFS_trans_sf"/>
</dbReference>
<dbReference type="GO" id="GO:0022857">
    <property type="term" value="F:transmembrane transporter activity"/>
    <property type="evidence" value="ECO:0007669"/>
    <property type="project" value="InterPro"/>
</dbReference>
<organism evidence="8 9">
    <name type="scientific">Oceanobacillus arenosus</name>
    <dbReference type="NCBI Taxonomy" id="1229153"/>
    <lineage>
        <taxon>Bacteria</taxon>
        <taxon>Bacillati</taxon>
        <taxon>Bacillota</taxon>
        <taxon>Bacilli</taxon>
        <taxon>Bacillales</taxon>
        <taxon>Bacillaceae</taxon>
        <taxon>Oceanobacillus</taxon>
    </lineage>
</organism>
<evidence type="ECO:0000256" key="2">
    <source>
        <dbReference type="ARBA" id="ARBA00022448"/>
    </source>
</evidence>
<evidence type="ECO:0000259" key="7">
    <source>
        <dbReference type="PROSITE" id="PS50850"/>
    </source>
</evidence>
<dbReference type="PROSITE" id="PS00216">
    <property type="entry name" value="SUGAR_TRANSPORT_1"/>
    <property type="match status" value="1"/>
</dbReference>
<dbReference type="GO" id="GO:0005886">
    <property type="term" value="C:plasma membrane"/>
    <property type="evidence" value="ECO:0007669"/>
    <property type="project" value="UniProtKB-SubCell"/>
</dbReference>
<evidence type="ECO:0000256" key="5">
    <source>
        <dbReference type="ARBA" id="ARBA00023136"/>
    </source>
</evidence>
<dbReference type="AlphaFoldDB" id="A0A3D8Q007"/>
<evidence type="ECO:0000313" key="8">
    <source>
        <dbReference type="EMBL" id="RDW21382.1"/>
    </source>
</evidence>
<keyword evidence="5 6" id="KW-0472">Membrane</keyword>
<evidence type="ECO:0000256" key="1">
    <source>
        <dbReference type="ARBA" id="ARBA00004651"/>
    </source>
</evidence>
<feature type="transmembrane region" description="Helical" evidence="6">
    <location>
        <begin position="333"/>
        <end position="353"/>
    </location>
</feature>
<evidence type="ECO:0000313" key="9">
    <source>
        <dbReference type="Proteomes" id="UP000257143"/>
    </source>
</evidence>
<sequence length="403" mass="43979">MTRPKLWTKDFIMVCLTNLFLSMNFYLLMVIFSEYAVKKFDAPASLAGLASSIFILGTLCSRPLAGKYLDVIGRRKLLYSSIAVFIVTTLLYLVINNLALLLVNRFIHGAALGVAATVIATVMTSSIPRERGGEGIGYFSMSVTIATAVGPFLALLIVQHSGYNMAFLMCVFFAVIGMVLALALKVDNVKISKEQAESLKGFRLSDFFEFSGISMAILMVILGFAYSSVMTFISSYANEVNLTEAASFFFLVYAVFLLASRPFTGKRFDIKGENSVVYPCMFLFLIGLLILSQAQHGIILLLSGALIGIGYGTTMSCIQTIMVKKAPPHRIGLANSTFFVSFDLGMGVGPFVLGSVLPALGFKGMYVSMAVLVLLCIIYYFLAHGKKVKLLQKSVQTEQQTVE</sequence>
<comment type="subcellular location">
    <subcellularLocation>
        <location evidence="1">Cell membrane</location>
        <topology evidence="1">Multi-pass membrane protein</topology>
    </subcellularLocation>
</comment>
<keyword evidence="9" id="KW-1185">Reference proteome</keyword>
<dbReference type="CDD" id="cd17489">
    <property type="entry name" value="MFS_YfcJ_like"/>
    <property type="match status" value="1"/>
</dbReference>
<evidence type="ECO:0000256" key="3">
    <source>
        <dbReference type="ARBA" id="ARBA00022692"/>
    </source>
</evidence>
<feature type="transmembrane region" description="Helical" evidence="6">
    <location>
        <begin position="77"/>
        <end position="100"/>
    </location>
</feature>
<dbReference type="EMBL" id="PIOC01000003">
    <property type="protein sequence ID" value="RDW21382.1"/>
    <property type="molecule type" value="Genomic_DNA"/>
</dbReference>
<reference evidence="9" key="1">
    <citation type="submission" date="2017-11" db="EMBL/GenBank/DDBJ databases">
        <authorList>
            <person name="Zhu W."/>
        </authorList>
    </citation>
    <scope>NUCLEOTIDE SEQUENCE [LARGE SCALE GENOMIC DNA]</scope>
    <source>
        <strain evidence="9">CAU 1183</strain>
    </source>
</reference>
<gene>
    <name evidence="8" type="ORF">CWR48_02975</name>
</gene>
<feature type="transmembrane region" description="Helical" evidence="6">
    <location>
        <begin position="106"/>
        <end position="124"/>
    </location>
</feature>
<dbReference type="SUPFAM" id="SSF103473">
    <property type="entry name" value="MFS general substrate transporter"/>
    <property type="match status" value="1"/>
</dbReference>
<dbReference type="InterPro" id="IPR005829">
    <property type="entry name" value="Sugar_transporter_CS"/>
</dbReference>
<feature type="transmembrane region" description="Helical" evidence="6">
    <location>
        <begin position="298"/>
        <end position="321"/>
    </location>
</feature>
<dbReference type="PROSITE" id="PS50850">
    <property type="entry name" value="MFS"/>
    <property type="match status" value="1"/>
</dbReference>
<dbReference type="InterPro" id="IPR011701">
    <property type="entry name" value="MFS"/>
</dbReference>
<feature type="transmembrane region" description="Helical" evidence="6">
    <location>
        <begin position="276"/>
        <end position="292"/>
    </location>
</feature>
<evidence type="ECO:0000256" key="4">
    <source>
        <dbReference type="ARBA" id="ARBA00022989"/>
    </source>
</evidence>
<comment type="caution">
    <text evidence="8">The sequence shown here is derived from an EMBL/GenBank/DDBJ whole genome shotgun (WGS) entry which is preliminary data.</text>
</comment>
<feature type="transmembrane region" description="Helical" evidence="6">
    <location>
        <begin position="44"/>
        <end position="65"/>
    </location>
</feature>
<feature type="domain" description="Major facilitator superfamily (MFS) profile" evidence="7">
    <location>
        <begin position="10"/>
        <end position="388"/>
    </location>
</feature>
<dbReference type="OrthoDB" id="9814001at2"/>
<dbReference type="InterPro" id="IPR020846">
    <property type="entry name" value="MFS_dom"/>
</dbReference>
<keyword evidence="2" id="KW-0813">Transport</keyword>